<dbReference type="InterPro" id="IPR036390">
    <property type="entry name" value="WH_DNA-bd_sf"/>
</dbReference>
<dbReference type="Gene3D" id="1.10.10.10">
    <property type="entry name" value="Winged helix-like DNA-binding domain superfamily/Winged helix DNA-binding domain"/>
    <property type="match status" value="1"/>
</dbReference>
<dbReference type="OrthoDB" id="9810065at2"/>
<gene>
    <name evidence="6" type="ORF">C41B8_03511</name>
</gene>
<dbReference type="PATRIC" id="fig|1304275.5.peg.713"/>
<dbReference type="Pfam" id="PF00126">
    <property type="entry name" value="HTH_1"/>
    <property type="match status" value="1"/>
</dbReference>
<name>A0A084IPL7_SALHC</name>
<dbReference type="GO" id="GO:0043565">
    <property type="term" value="F:sequence-specific DNA binding"/>
    <property type="evidence" value="ECO:0007669"/>
    <property type="project" value="TreeGrafter"/>
</dbReference>
<reference evidence="6 7" key="1">
    <citation type="submission" date="2013-03" db="EMBL/GenBank/DDBJ databases">
        <title>Salinisphaera hydrothermalis C41B8 Genome Sequencing.</title>
        <authorList>
            <person name="Li C."/>
            <person name="Lai Q."/>
            <person name="Shao Z."/>
        </authorList>
    </citation>
    <scope>NUCLEOTIDE SEQUENCE [LARGE SCALE GENOMIC DNA]</scope>
    <source>
        <strain evidence="6 7">C41B8</strain>
    </source>
</reference>
<dbReference type="PANTHER" id="PTHR30537">
    <property type="entry name" value="HTH-TYPE TRANSCRIPTIONAL REGULATOR"/>
    <property type="match status" value="1"/>
</dbReference>
<dbReference type="SUPFAM" id="SSF46785">
    <property type="entry name" value="Winged helix' DNA-binding domain"/>
    <property type="match status" value="1"/>
</dbReference>
<comment type="similarity">
    <text evidence="1">Belongs to the LysR transcriptional regulatory family.</text>
</comment>
<evidence type="ECO:0000259" key="5">
    <source>
        <dbReference type="PROSITE" id="PS50931"/>
    </source>
</evidence>
<dbReference type="InterPro" id="IPR058163">
    <property type="entry name" value="LysR-type_TF_proteobact-type"/>
</dbReference>
<dbReference type="PANTHER" id="PTHR30537:SF31">
    <property type="entry name" value="TRANSCRIPTIONAL REGULATOR, LYSR FAMILY"/>
    <property type="match status" value="1"/>
</dbReference>
<dbReference type="InterPro" id="IPR000847">
    <property type="entry name" value="LysR_HTH_N"/>
</dbReference>
<dbReference type="Pfam" id="PF03466">
    <property type="entry name" value="LysR_substrate"/>
    <property type="match status" value="1"/>
</dbReference>
<keyword evidence="7" id="KW-1185">Reference proteome</keyword>
<dbReference type="GO" id="GO:0006351">
    <property type="term" value="P:DNA-templated transcription"/>
    <property type="evidence" value="ECO:0007669"/>
    <property type="project" value="TreeGrafter"/>
</dbReference>
<dbReference type="Gene3D" id="3.40.190.290">
    <property type="match status" value="1"/>
</dbReference>
<dbReference type="CDD" id="cd08473">
    <property type="entry name" value="PBP2_CrgA_like_4"/>
    <property type="match status" value="1"/>
</dbReference>
<proteinExistence type="inferred from homology"/>
<keyword evidence="3" id="KW-0238">DNA-binding</keyword>
<feature type="domain" description="HTH lysR-type" evidence="5">
    <location>
        <begin position="1"/>
        <end position="59"/>
    </location>
</feature>
<dbReference type="InterPro" id="IPR005119">
    <property type="entry name" value="LysR_subst-bd"/>
</dbReference>
<accession>A0A084IPL7</accession>
<dbReference type="Proteomes" id="UP000028302">
    <property type="component" value="Unassembled WGS sequence"/>
</dbReference>
<protein>
    <submittedName>
        <fullName evidence="6">LysR family transcriptional regulator</fullName>
    </submittedName>
</protein>
<organism evidence="6 7">
    <name type="scientific">Salinisphaera hydrothermalis (strain C41B8)</name>
    <dbReference type="NCBI Taxonomy" id="1304275"/>
    <lineage>
        <taxon>Bacteria</taxon>
        <taxon>Pseudomonadati</taxon>
        <taxon>Pseudomonadota</taxon>
        <taxon>Gammaproteobacteria</taxon>
        <taxon>Salinisphaerales</taxon>
        <taxon>Salinisphaeraceae</taxon>
        <taxon>Salinisphaera</taxon>
    </lineage>
</organism>
<dbReference type="PROSITE" id="PS50931">
    <property type="entry name" value="HTH_LYSR"/>
    <property type="match status" value="1"/>
</dbReference>
<dbReference type="FunFam" id="1.10.10.10:FF:000001">
    <property type="entry name" value="LysR family transcriptional regulator"/>
    <property type="match status" value="1"/>
</dbReference>
<dbReference type="STRING" id="1304275.C41B8_03511"/>
<dbReference type="RefSeq" id="WP_037334163.1">
    <property type="nucleotide sequence ID" value="NZ_APNK01000003.1"/>
</dbReference>
<dbReference type="eggNOG" id="COG0583">
    <property type="taxonomic scope" value="Bacteria"/>
</dbReference>
<comment type="caution">
    <text evidence="6">The sequence shown here is derived from an EMBL/GenBank/DDBJ whole genome shotgun (WGS) entry which is preliminary data.</text>
</comment>
<dbReference type="SUPFAM" id="SSF53850">
    <property type="entry name" value="Periplasmic binding protein-like II"/>
    <property type="match status" value="1"/>
</dbReference>
<evidence type="ECO:0000256" key="2">
    <source>
        <dbReference type="ARBA" id="ARBA00023015"/>
    </source>
</evidence>
<dbReference type="EMBL" id="APNK01000003">
    <property type="protein sequence ID" value="KEZ78651.1"/>
    <property type="molecule type" value="Genomic_DNA"/>
</dbReference>
<dbReference type="GO" id="GO:0003700">
    <property type="term" value="F:DNA-binding transcription factor activity"/>
    <property type="evidence" value="ECO:0007669"/>
    <property type="project" value="InterPro"/>
</dbReference>
<evidence type="ECO:0000256" key="4">
    <source>
        <dbReference type="ARBA" id="ARBA00023163"/>
    </source>
</evidence>
<evidence type="ECO:0000256" key="3">
    <source>
        <dbReference type="ARBA" id="ARBA00023125"/>
    </source>
</evidence>
<dbReference type="InterPro" id="IPR036388">
    <property type="entry name" value="WH-like_DNA-bd_sf"/>
</dbReference>
<evidence type="ECO:0000313" key="6">
    <source>
        <dbReference type="EMBL" id="KEZ78651.1"/>
    </source>
</evidence>
<evidence type="ECO:0000313" key="7">
    <source>
        <dbReference type="Proteomes" id="UP000028302"/>
    </source>
</evidence>
<dbReference type="AlphaFoldDB" id="A0A084IPL7"/>
<keyword evidence="2" id="KW-0805">Transcription regulation</keyword>
<keyword evidence="4" id="KW-0804">Transcription</keyword>
<sequence>MQDLDDLFYFSSVVEHGGFSAAARVLKQPKSKLSRRVASLEARLGVRLVNRDTRGISLTPIGEAFHAHCRTMLDAARSAFETVEQSQAQPRGTVRLSCPPGLLHLRLAPLISGFLARYPEVHLDIEAVGRPVDPVREGFDLALRVRPTPLADSDLNMRAIAASPHRLVGAPGLVASLAELGAPSSSVDWPALSESRPDGRYVWTLQDANGARRDIACRPRLVTDDMPTLRQAALDGLGIVQLPMLFVGDDLAAGRLVEVMPGWTPPEKLLHAVFASRRGQLPAVRALLDFLAESVGESDFVAP</sequence>
<evidence type="ECO:0000256" key="1">
    <source>
        <dbReference type="ARBA" id="ARBA00009437"/>
    </source>
</evidence>